<feature type="compositionally biased region" description="Pro residues" evidence="1">
    <location>
        <begin position="105"/>
        <end position="121"/>
    </location>
</feature>
<organism evidence="4 5">
    <name type="scientific">Aureobasidium melanogenum</name>
    <name type="common">Aureobasidium pullulans var. melanogenum</name>
    <dbReference type="NCBI Taxonomy" id="46634"/>
    <lineage>
        <taxon>Eukaryota</taxon>
        <taxon>Fungi</taxon>
        <taxon>Dikarya</taxon>
        <taxon>Ascomycota</taxon>
        <taxon>Pezizomycotina</taxon>
        <taxon>Dothideomycetes</taxon>
        <taxon>Dothideomycetidae</taxon>
        <taxon>Dothideales</taxon>
        <taxon>Saccotheciaceae</taxon>
        <taxon>Aureobasidium</taxon>
    </lineage>
</organism>
<dbReference type="Pfam" id="PF07919">
    <property type="entry name" value="Gryzun"/>
    <property type="match status" value="1"/>
</dbReference>
<dbReference type="PANTHER" id="PTHR14374">
    <property type="entry name" value="FOIE GRAS"/>
    <property type="match status" value="1"/>
</dbReference>
<dbReference type="InterPro" id="IPR021773">
    <property type="entry name" value="TPC11"/>
</dbReference>
<feature type="region of interest" description="Disordered" evidence="1">
    <location>
        <begin position="105"/>
        <end position="138"/>
    </location>
</feature>
<dbReference type="AlphaFoldDB" id="A0A9P8G9T2"/>
<proteinExistence type="predicted"/>
<evidence type="ECO:0000313" key="4">
    <source>
        <dbReference type="EMBL" id="KAH0215786.1"/>
    </source>
</evidence>
<feature type="non-terminal residue" evidence="4">
    <location>
        <position position="1"/>
    </location>
</feature>
<protein>
    <recommendedName>
        <fullName evidence="6">Trafficking protein particle complex subunit 11</fullName>
    </recommendedName>
</protein>
<dbReference type="EMBL" id="JAHFYH010000069">
    <property type="protein sequence ID" value="KAH0215786.1"/>
    <property type="molecule type" value="Genomic_DNA"/>
</dbReference>
<feature type="compositionally biased region" description="Low complexity" evidence="1">
    <location>
        <begin position="122"/>
        <end position="138"/>
    </location>
</feature>
<reference evidence="4" key="1">
    <citation type="journal article" date="2021" name="J Fungi (Basel)">
        <title>Virulence traits and population genomics of the black yeast Aureobasidium melanogenum.</title>
        <authorList>
            <person name="Cernosa A."/>
            <person name="Sun X."/>
            <person name="Gostincar C."/>
            <person name="Fang C."/>
            <person name="Gunde-Cimerman N."/>
            <person name="Song Z."/>
        </authorList>
    </citation>
    <scope>NUCLEOTIDE SEQUENCE</scope>
    <source>
        <strain evidence="4">EXF-8016</strain>
    </source>
</reference>
<name>A0A9P8G9T2_AURME</name>
<feature type="domain" description="Gryzun putative trafficking through Golgi" evidence="2">
    <location>
        <begin position="659"/>
        <end position="1240"/>
    </location>
</feature>
<evidence type="ECO:0000256" key="1">
    <source>
        <dbReference type="SAM" id="MobiDB-lite"/>
    </source>
</evidence>
<dbReference type="OrthoDB" id="6278596at2759"/>
<gene>
    <name evidence="4" type="ORF">KCV03_g7861</name>
</gene>
<feature type="region of interest" description="Disordered" evidence="1">
    <location>
        <begin position="24"/>
        <end position="59"/>
    </location>
</feature>
<evidence type="ECO:0000313" key="5">
    <source>
        <dbReference type="Proteomes" id="UP000767238"/>
    </source>
</evidence>
<feature type="domain" description="Trafficking protein particle complex subunit 11" evidence="3">
    <location>
        <begin position="351"/>
        <end position="630"/>
    </location>
</feature>
<dbReference type="InterPro" id="IPR012880">
    <property type="entry name" value="Gryzun"/>
</dbReference>
<dbReference type="PANTHER" id="PTHR14374:SF0">
    <property type="entry name" value="TRAFFICKING PROTEIN PARTICLE COMPLEX SUBUNIT 11"/>
    <property type="match status" value="1"/>
</dbReference>
<dbReference type="Pfam" id="PF11817">
    <property type="entry name" value="Foie-gras_1"/>
    <property type="match status" value="1"/>
</dbReference>
<accession>A0A9P8G9T2</accession>
<dbReference type="Proteomes" id="UP000767238">
    <property type="component" value="Unassembled WGS sequence"/>
</dbReference>
<evidence type="ECO:0000259" key="3">
    <source>
        <dbReference type="Pfam" id="PF11817"/>
    </source>
</evidence>
<comment type="caution">
    <text evidence="4">The sequence shown here is derived from an EMBL/GenBank/DDBJ whole genome shotgun (WGS) entry which is preliminary data.</text>
</comment>
<evidence type="ECO:0000259" key="2">
    <source>
        <dbReference type="Pfam" id="PF07919"/>
    </source>
</evidence>
<sequence length="1241" mass="139458">MEAYPEDYVAHNLPFIALAGLPTSDSSTDASPTPPSNLQQGGGLKITDNSPPLSGPHADSILDEFLRTHGASLSWSEQALAERSGLIGFKLSSVGRSFVFPPRKAAPPPIVPSQSPPPSPNPSSSTSHDLHSPLSPLSPSSPVFPDGLMTPLWLAKHQSRIPAVYLSFQTLHSDPNTDAALKSHINDTRNAIAKSGFKTRYAVVLVSDDAAISPLDFEERLANIRRATSLDPKISCFHYDVSDSQTDLPTFVSSVLRALQPVCIDYYRDLTKHSRRKRGRAAPPPITAAASRGTSQVLTMNGWNVRYDFKLAVFAEFRQEMDVAQRHYESALEELFGPEGSLEHTPSWSTRWQEARLLCDVIAFRVLRCQIWRGMTSGTAESWFNYKERMRDLIDRRGKGTDNSYSWEAWEARWAKMMAQLIEMADLPVFKSVDLSDPEEQTVPLTIYAPAEKLYSTMERMMPFHLLHHPGYWWRLACKHLVARKRKAEAIPQEDRTLPSETTAAQLASRTRTYDTYMVPQPHEEAPLSGHSTYDYLLDLQSQTERVESIMSNRGQMRAVHQVKIDLAREFYKAERYNEVLQTLQPVWENMIWRREKWFDLAVEVLELIYDSAEKTGNIKLQAESAWELTYEPLKSQKTVDISQCLSNTDNNDERMHILLDTQSRVCPVTITFSFLSGAGFVGDTAACQVAVVYNASAQQIDLILTELRVHFNTNIKSLVINHSNNVSQSVSTKLKVEEEHDPAHPMAKGLLTDANLTFKPGQLRVFNLTIPLRDPDSFGATGASLVLKASGATLEHVLSRPTDISSSNWWLQSEDKLSRKQISRTEPNTIQVLPKPPKVQLRITNLKEQYFTGEMVALNIQILNEEAEEVNAYVRAEGQDNAEVSLQLAWKDNNNEPNDIDLTNLQIGKIMANESKSHMLEFKAPLQLSEYTLRLEVNYRLASDPETPVTKTLESVIPFVSPFEANYDFGPRLHTGAYPDYFSLPDLSEDDNEQSKPARGISQRWCLTSRVVSFSTEPLLVEATRLVVNRVTSNAVCEVEDSSEPQKISRTMALKDMMDVPHILAVRKLTLEDRRPSALELSLAVTWRRQDASDDDSTVTMLAVPGMTIPSAEPRVLCTASIPSNTEDEPITVSYTLENPSMHFLTFNLTMEANELFAFSGSKHRAVSLTPMSRVQVDYRLLVYPVEEDALTERHGQKGHWIWPALRVVDAYFQKTLRVLDAGDSVQSDDRGGVGIWIPE</sequence>
<reference evidence="4" key="2">
    <citation type="submission" date="2021-08" db="EMBL/GenBank/DDBJ databases">
        <authorList>
            <person name="Gostincar C."/>
            <person name="Sun X."/>
            <person name="Song Z."/>
            <person name="Gunde-Cimerman N."/>
        </authorList>
    </citation>
    <scope>NUCLEOTIDE SEQUENCE</scope>
    <source>
        <strain evidence="4">EXF-8016</strain>
    </source>
</reference>
<evidence type="ECO:0008006" key="6">
    <source>
        <dbReference type="Google" id="ProtNLM"/>
    </source>
</evidence>